<reference evidence="1 2" key="1">
    <citation type="journal article" date="2019" name="Nat. Ecol. Evol.">
        <title>Megaphylogeny resolves global patterns of mushroom evolution.</title>
        <authorList>
            <person name="Varga T."/>
            <person name="Krizsan K."/>
            <person name="Foldi C."/>
            <person name="Dima B."/>
            <person name="Sanchez-Garcia M."/>
            <person name="Sanchez-Ramirez S."/>
            <person name="Szollosi G.J."/>
            <person name="Szarkandi J.G."/>
            <person name="Papp V."/>
            <person name="Albert L."/>
            <person name="Andreopoulos W."/>
            <person name="Angelini C."/>
            <person name="Antonin V."/>
            <person name="Barry K.W."/>
            <person name="Bougher N.L."/>
            <person name="Buchanan P."/>
            <person name="Buyck B."/>
            <person name="Bense V."/>
            <person name="Catcheside P."/>
            <person name="Chovatia M."/>
            <person name="Cooper J."/>
            <person name="Damon W."/>
            <person name="Desjardin D."/>
            <person name="Finy P."/>
            <person name="Geml J."/>
            <person name="Haridas S."/>
            <person name="Hughes K."/>
            <person name="Justo A."/>
            <person name="Karasinski D."/>
            <person name="Kautmanova I."/>
            <person name="Kiss B."/>
            <person name="Kocsube S."/>
            <person name="Kotiranta H."/>
            <person name="LaButti K.M."/>
            <person name="Lechner B.E."/>
            <person name="Liimatainen K."/>
            <person name="Lipzen A."/>
            <person name="Lukacs Z."/>
            <person name="Mihaltcheva S."/>
            <person name="Morgado L.N."/>
            <person name="Niskanen T."/>
            <person name="Noordeloos M.E."/>
            <person name="Ohm R.A."/>
            <person name="Ortiz-Santana B."/>
            <person name="Ovrebo C."/>
            <person name="Racz N."/>
            <person name="Riley R."/>
            <person name="Savchenko A."/>
            <person name="Shiryaev A."/>
            <person name="Soop K."/>
            <person name="Spirin V."/>
            <person name="Szebenyi C."/>
            <person name="Tomsovsky M."/>
            <person name="Tulloss R.E."/>
            <person name="Uehling J."/>
            <person name="Grigoriev I.V."/>
            <person name="Vagvolgyi C."/>
            <person name="Papp T."/>
            <person name="Martin F.M."/>
            <person name="Miettinen O."/>
            <person name="Hibbett D.S."/>
            <person name="Nagy L.G."/>
        </authorList>
    </citation>
    <scope>NUCLEOTIDE SEQUENCE [LARGE SCALE GENOMIC DNA]</scope>
    <source>
        <strain evidence="1 2">CBS 309.79</strain>
    </source>
</reference>
<sequence>MNSLKPHTFFKSTSPSILSLSSRKRVASPAPESTDSQSVHLRLNEAVSKAISQLALIHTSTDVPSLKRPLPSGRGTTLGTVIDSELRAVAHSPNLYRAVVRSLHRPMSVLLSNMAASLIPLLSSPSFVVLPTVQAPNPSAAQHKALSLALFARELLDALNDLPQIVDAFDTRIDALKSVREALTSIITRVVTPLVGAAHAQIDQFIAALDSENTASAALASLHSMMPIYAPTIALYTSPSPTALATFLISVYWRSIVVLSHRQYIPPPPSKKRPGTNLPSTLPASRFSLKLPSSRHSSPPPPCRSTLLADATAIGDLLAAFPRPSLSRQGSQLAQDAVNEATEGLRGFARILSAFESVGCNRDRLVALDLVSLTEGIPSLIALELLVQMCNVGRCRRVTVADLLGIPIEEYRKGCLSSFGRADDCAATIFSRLGRVDFEWDILASWIRTQIGDGSI</sequence>
<dbReference type="AlphaFoldDB" id="A0A5C3QSD0"/>
<name>A0A5C3QSD0_9AGAR</name>
<keyword evidence="2" id="KW-1185">Reference proteome</keyword>
<accession>A0A5C3QSD0</accession>
<evidence type="ECO:0000313" key="1">
    <source>
        <dbReference type="EMBL" id="TFL04885.1"/>
    </source>
</evidence>
<dbReference type="OrthoDB" id="1734943at2759"/>
<gene>
    <name evidence="1" type="ORF">BDV98DRAFT_562985</name>
</gene>
<dbReference type="Proteomes" id="UP000305067">
    <property type="component" value="Unassembled WGS sequence"/>
</dbReference>
<dbReference type="STRING" id="1884261.A0A5C3QSD0"/>
<proteinExistence type="predicted"/>
<organism evidence="1 2">
    <name type="scientific">Pterulicium gracile</name>
    <dbReference type="NCBI Taxonomy" id="1884261"/>
    <lineage>
        <taxon>Eukaryota</taxon>
        <taxon>Fungi</taxon>
        <taxon>Dikarya</taxon>
        <taxon>Basidiomycota</taxon>
        <taxon>Agaricomycotina</taxon>
        <taxon>Agaricomycetes</taxon>
        <taxon>Agaricomycetidae</taxon>
        <taxon>Agaricales</taxon>
        <taxon>Pleurotineae</taxon>
        <taxon>Pterulaceae</taxon>
        <taxon>Pterulicium</taxon>
    </lineage>
</organism>
<evidence type="ECO:0000313" key="2">
    <source>
        <dbReference type="Proteomes" id="UP000305067"/>
    </source>
</evidence>
<dbReference type="EMBL" id="ML178818">
    <property type="protein sequence ID" value="TFL04885.1"/>
    <property type="molecule type" value="Genomic_DNA"/>
</dbReference>
<protein>
    <submittedName>
        <fullName evidence="1">Uncharacterized protein</fullName>
    </submittedName>
</protein>